<evidence type="ECO:0000313" key="3">
    <source>
        <dbReference type="Ensembl" id="ENSPKIP00000021918.1"/>
    </source>
</evidence>
<dbReference type="Gene3D" id="1.10.287.110">
    <property type="entry name" value="DnaJ domain"/>
    <property type="match status" value="1"/>
</dbReference>
<dbReference type="InterPro" id="IPR032843">
    <property type="entry name" value="Jiv"/>
</dbReference>
<dbReference type="InterPro" id="IPR036869">
    <property type="entry name" value="J_dom_sf"/>
</dbReference>
<dbReference type="PRINTS" id="PR00625">
    <property type="entry name" value="JDOMAIN"/>
</dbReference>
<feature type="region of interest" description="Disordered" evidence="1">
    <location>
        <begin position="670"/>
        <end position="694"/>
    </location>
</feature>
<dbReference type="STRING" id="1676925.ENSPKIP00000021918"/>
<feature type="region of interest" description="Disordered" evidence="1">
    <location>
        <begin position="145"/>
        <end position="290"/>
    </location>
</feature>
<reference evidence="3" key="1">
    <citation type="submission" date="2025-08" db="UniProtKB">
        <authorList>
            <consortium name="Ensembl"/>
        </authorList>
    </citation>
    <scope>IDENTIFICATION</scope>
</reference>
<evidence type="ECO:0000259" key="2">
    <source>
        <dbReference type="PROSITE" id="PS50076"/>
    </source>
</evidence>
<dbReference type="SMART" id="SM00271">
    <property type="entry name" value="DnaJ"/>
    <property type="match status" value="1"/>
</dbReference>
<accession>A0A3B3RUC7</accession>
<dbReference type="Proteomes" id="UP000261540">
    <property type="component" value="Unplaced"/>
</dbReference>
<dbReference type="RefSeq" id="XP_023690601.1">
    <property type="nucleotide sequence ID" value="XM_023834833.2"/>
</dbReference>
<feature type="compositionally biased region" description="Basic residues" evidence="1">
    <location>
        <begin position="755"/>
        <end position="768"/>
    </location>
</feature>
<feature type="compositionally biased region" description="Basic residues" evidence="1">
    <location>
        <begin position="269"/>
        <end position="285"/>
    </location>
</feature>
<dbReference type="Ensembl" id="ENSPKIT00000002566.1">
    <property type="protein sequence ID" value="ENSPKIP00000021918.1"/>
    <property type="gene ID" value="ENSPKIG00000006132.1"/>
</dbReference>
<organism evidence="3 4">
    <name type="scientific">Paramormyrops kingsleyae</name>
    <dbReference type="NCBI Taxonomy" id="1676925"/>
    <lineage>
        <taxon>Eukaryota</taxon>
        <taxon>Metazoa</taxon>
        <taxon>Chordata</taxon>
        <taxon>Craniata</taxon>
        <taxon>Vertebrata</taxon>
        <taxon>Euteleostomi</taxon>
        <taxon>Actinopterygii</taxon>
        <taxon>Neopterygii</taxon>
        <taxon>Teleostei</taxon>
        <taxon>Osteoglossocephala</taxon>
        <taxon>Osteoglossomorpha</taxon>
        <taxon>Osteoglossiformes</taxon>
        <taxon>Mormyridae</taxon>
        <taxon>Paramormyrops</taxon>
    </lineage>
</organism>
<dbReference type="InterPro" id="IPR052317">
    <property type="entry name" value="Viral_replicn-host_int_reg"/>
</dbReference>
<evidence type="ECO:0000256" key="1">
    <source>
        <dbReference type="SAM" id="MobiDB-lite"/>
    </source>
</evidence>
<dbReference type="PANTHER" id="PTHR44665">
    <property type="entry name" value="DNAJ HOMOLOG SUBFAMILY C MEMBER 14"/>
    <property type="match status" value="1"/>
</dbReference>
<dbReference type="GeneTree" id="ENSGT00940000155637"/>
<dbReference type="AlphaFoldDB" id="A0A3B3RUC7"/>
<dbReference type="PANTHER" id="PTHR44665:SF1">
    <property type="entry name" value="DNAJ HOMOLOG SUBFAMILY C MEMBER 14"/>
    <property type="match status" value="1"/>
</dbReference>
<dbReference type="KEGG" id="pki:111855637"/>
<dbReference type="RefSeq" id="XP_023690602.1">
    <property type="nucleotide sequence ID" value="XM_023834834.2"/>
</dbReference>
<proteinExistence type="predicted"/>
<dbReference type="RefSeq" id="XP_023690600.1">
    <property type="nucleotide sequence ID" value="XM_023834832.2"/>
</dbReference>
<dbReference type="GeneID" id="111855637"/>
<dbReference type="InterPro" id="IPR001623">
    <property type="entry name" value="DnaJ_domain"/>
</dbReference>
<feature type="domain" description="J" evidence="2">
    <location>
        <begin position="489"/>
        <end position="553"/>
    </location>
</feature>
<feature type="compositionally biased region" description="Gly residues" evidence="1">
    <location>
        <begin position="194"/>
        <end position="204"/>
    </location>
</feature>
<dbReference type="CDD" id="cd06257">
    <property type="entry name" value="DnaJ"/>
    <property type="match status" value="1"/>
</dbReference>
<feature type="compositionally biased region" description="Polar residues" evidence="1">
    <location>
        <begin position="670"/>
        <end position="680"/>
    </location>
</feature>
<dbReference type="Pfam" id="PF00226">
    <property type="entry name" value="DnaJ"/>
    <property type="match status" value="1"/>
</dbReference>
<feature type="compositionally biased region" description="Basic and acidic residues" evidence="1">
    <location>
        <begin position="180"/>
        <end position="189"/>
    </location>
</feature>
<dbReference type="PROSITE" id="PS50076">
    <property type="entry name" value="DNAJ_2"/>
    <property type="match status" value="1"/>
</dbReference>
<sequence>MEVPCGVGVNAQEMENGFRRAGGGDSRQGESLYQEYHCKPDASSHLRTVEGFMGQDGLSVPPVKKVKTCSRPREYWQDQKMIEGQVEIKMNFEPMLAELLDVKLGEMFEQTKSDFDIPLSSSSSHLVNGVIHGDCGRGCWHHDSGEERPDSLDLSSSSMETCPQDGGSTLGFGKPEEDEMASREEESDRFFGLGDWGKSGQGAGEGEEDQKGEGNNGGGSRTCKDPGAQRFGDRKRVRARGGKTAISGERDLSHQQHSFSFSKPAPSGGRHRQARRRTSHHHHHSRSDGSALSRLSQSCRKLLSESLCPWCLSYVCMVVDLIVLVAHHCGEVVEGVGVALYLSVGRLLCKAADLSAVKAEASHLLHRLTSAGVALATWSTKMAAHGYGAWLFCLRVLYIALLLGTGWVRGFLGKVAAERSCRWWDSLRRSRAWAWMVKMWGKAQTAMGRTGLPEPPFIPKPPNDSGRSYPEHELERLLALAEVPEEELDPFVVLGVEADATDPELKRAYRQLAVLVHPDKNKHPSAGEAFKVLRAAWDIVSCPEMRREYQMKRMAETELSKSMNEFLTKLQDDLKEAMNSMMCTRCNGKHRRFEMERDPSQARFCAECNKHHGVEDGDLWAESSMLGLRITYFAFIDGKVYDITEWAGCQRIGISPDTHRVPYHISFSSKHATGATQQKASSEPPPGPSSPADLWDVFSRIFQGTVPNGTAAGGGFYPPSPSSYQPNGSNTSFPTSASQTGPFGPGGPKAEGPKPSRRRKKVRRPFQR</sequence>
<reference evidence="3" key="2">
    <citation type="submission" date="2025-09" db="UniProtKB">
        <authorList>
            <consortium name="Ensembl"/>
        </authorList>
    </citation>
    <scope>IDENTIFICATION</scope>
</reference>
<name>A0A3B3RUC7_9TELE</name>
<dbReference type="SUPFAM" id="SSF46565">
    <property type="entry name" value="Chaperone J-domain"/>
    <property type="match status" value="1"/>
</dbReference>
<dbReference type="RefSeq" id="XP_023690599.1">
    <property type="nucleotide sequence ID" value="XM_023834831.2"/>
</dbReference>
<protein>
    <submittedName>
        <fullName evidence="3">DnaJ (Hsp40) homolog, subfamily C, member 14</fullName>
    </submittedName>
</protein>
<dbReference type="Pfam" id="PF14901">
    <property type="entry name" value="Jiv90"/>
    <property type="match status" value="1"/>
</dbReference>
<dbReference type="OrthoDB" id="1507364at2759"/>
<evidence type="ECO:0000313" key="4">
    <source>
        <dbReference type="Proteomes" id="UP000261540"/>
    </source>
</evidence>
<keyword evidence="4" id="KW-1185">Reference proteome</keyword>
<dbReference type="GO" id="GO:0050780">
    <property type="term" value="F:dopamine receptor binding"/>
    <property type="evidence" value="ECO:0007669"/>
    <property type="project" value="TreeGrafter"/>
</dbReference>
<feature type="region of interest" description="Disordered" evidence="1">
    <location>
        <begin position="709"/>
        <end position="768"/>
    </location>
</feature>
<feature type="compositionally biased region" description="Polar residues" evidence="1">
    <location>
        <begin position="722"/>
        <end position="740"/>
    </location>
</feature>